<gene>
    <name evidence="1" type="ORF">AMTR_s00010p00220130</name>
</gene>
<reference evidence="2" key="1">
    <citation type="journal article" date="2013" name="Science">
        <title>The Amborella genome and the evolution of flowering plants.</title>
        <authorList>
            <consortium name="Amborella Genome Project"/>
        </authorList>
    </citation>
    <scope>NUCLEOTIDE SEQUENCE [LARGE SCALE GENOMIC DNA]</scope>
</reference>
<accession>W1NFK5</accession>
<dbReference type="AlphaFoldDB" id="W1NFK5"/>
<dbReference type="EMBL" id="KI397513">
    <property type="protein sequence ID" value="ERM94256.1"/>
    <property type="molecule type" value="Genomic_DNA"/>
</dbReference>
<keyword evidence="2" id="KW-1185">Reference proteome</keyword>
<organism evidence="1 2">
    <name type="scientific">Amborella trichopoda</name>
    <dbReference type="NCBI Taxonomy" id="13333"/>
    <lineage>
        <taxon>Eukaryota</taxon>
        <taxon>Viridiplantae</taxon>
        <taxon>Streptophyta</taxon>
        <taxon>Embryophyta</taxon>
        <taxon>Tracheophyta</taxon>
        <taxon>Spermatophyta</taxon>
        <taxon>Magnoliopsida</taxon>
        <taxon>Amborellales</taxon>
        <taxon>Amborellaceae</taxon>
        <taxon>Amborella</taxon>
    </lineage>
</organism>
<dbReference type="HOGENOM" id="CLU_2349518_0_0_1"/>
<dbReference type="Proteomes" id="UP000017836">
    <property type="component" value="Unassembled WGS sequence"/>
</dbReference>
<evidence type="ECO:0000313" key="1">
    <source>
        <dbReference type="EMBL" id="ERM94256.1"/>
    </source>
</evidence>
<proteinExistence type="predicted"/>
<protein>
    <submittedName>
        <fullName evidence="1">Uncharacterized protein</fullName>
    </submittedName>
</protein>
<evidence type="ECO:0000313" key="2">
    <source>
        <dbReference type="Proteomes" id="UP000017836"/>
    </source>
</evidence>
<sequence length="97" mass="10643">MWLKNEQYCNQWKCGPSAVYEFVLLNDVDGCNGIAVIALTDVRVSSALDGLSTGQDSSHGPFDPINPSFDDPFYDDLHPKVARISKKGRSTVGGVYF</sequence>
<name>W1NFK5_AMBTC</name>
<dbReference type="Gramene" id="ERM94256">
    <property type="protein sequence ID" value="ERM94256"/>
    <property type="gene ID" value="AMTR_s00010p00220130"/>
</dbReference>